<dbReference type="STRING" id="551995.SAMN05192574_105284"/>
<keyword evidence="2" id="KW-0238">DNA-binding</keyword>
<evidence type="ECO:0000313" key="5">
    <source>
        <dbReference type="Proteomes" id="UP000198942"/>
    </source>
</evidence>
<organism evidence="4 5">
    <name type="scientific">Mucilaginibacter gossypiicola</name>
    <dbReference type="NCBI Taxonomy" id="551995"/>
    <lineage>
        <taxon>Bacteria</taxon>
        <taxon>Pseudomonadati</taxon>
        <taxon>Bacteroidota</taxon>
        <taxon>Sphingobacteriia</taxon>
        <taxon>Sphingobacteriales</taxon>
        <taxon>Sphingobacteriaceae</taxon>
        <taxon>Mucilaginibacter</taxon>
    </lineage>
</organism>
<dbReference type="EMBL" id="FOCL01000005">
    <property type="protein sequence ID" value="SEO09553.1"/>
    <property type="molecule type" value="Genomic_DNA"/>
</dbReference>
<evidence type="ECO:0000256" key="1">
    <source>
        <dbReference type="ARBA" id="ARBA00023015"/>
    </source>
</evidence>
<evidence type="ECO:0000256" key="3">
    <source>
        <dbReference type="ARBA" id="ARBA00023163"/>
    </source>
</evidence>
<dbReference type="GO" id="GO:0003700">
    <property type="term" value="F:DNA-binding transcription factor activity"/>
    <property type="evidence" value="ECO:0007669"/>
    <property type="project" value="TreeGrafter"/>
</dbReference>
<evidence type="ECO:0000313" key="4">
    <source>
        <dbReference type="EMBL" id="SEO09553.1"/>
    </source>
</evidence>
<proteinExistence type="predicted"/>
<dbReference type="RefSeq" id="WP_244281041.1">
    <property type="nucleotide sequence ID" value="NZ_FOCL01000005.1"/>
</dbReference>
<dbReference type="PANTHER" id="PTHR30146:SF109">
    <property type="entry name" value="HTH-TYPE TRANSCRIPTIONAL REGULATOR GALS"/>
    <property type="match status" value="1"/>
</dbReference>
<name>A0A1H8LWR5_9SPHI</name>
<sequence length="99" mass="11482">MEDISNIFFSSIARQIEERAYKNGYKIVYSSTDNDTHKTRELIAMLRDRHVDGYIIVPPQGVEDDIRALIRDGFPVVLFDRNLPEVETDYVLVDNLFST</sequence>
<keyword evidence="1" id="KW-0805">Transcription regulation</keyword>
<dbReference type="AlphaFoldDB" id="A0A1H8LWR5"/>
<protein>
    <submittedName>
        <fullName evidence="4">LacI family transcriptional regulator</fullName>
    </submittedName>
</protein>
<dbReference type="InterPro" id="IPR028082">
    <property type="entry name" value="Peripla_BP_I"/>
</dbReference>
<keyword evidence="5" id="KW-1185">Reference proteome</keyword>
<gene>
    <name evidence="4" type="ORF">SAMN05192574_105284</name>
</gene>
<dbReference type="Gene3D" id="3.40.50.2300">
    <property type="match status" value="1"/>
</dbReference>
<dbReference type="Proteomes" id="UP000198942">
    <property type="component" value="Unassembled WGS sequence"/>
</dbReference>
<reference evidence="5" key="1">
    <citation type="submission" date="2016-10" db="EMBL/GenBank/DDBJ databases">
        <authorList>
            <person name="Varghese N."/>
            <person name="Submissions S."/>
        </authorList>
    </citation>
    <scope>NUCLEOTIDE SEQUENCE [LARGE SCALE GENOMIC DNA]</scope>
    <source>
        <strain evidence="5">Gh-48</strain>
    </source>
</reference>
<dbReference type="SUPFAM" id="SSF53822">
    <property type="entry name" value="Periplasmic binding protein-like I"/>
    <property type="match status" value="1"/>
</dbReference>
<dbReference type="PANTHER" id="PTHR30146">
    <property type="entry name" value="LACI-RELATED TRANSCRIPTIONAL REPRESSOR"/>
    <property type="match status" value="1"/>
</dbReference>
<keyword evidence="3" id="KW-0804">Transcription</keyword>
<evidence type="ECO:0000256" key="2">
    <source>
        <dbReference type="ARBA" id="ARBA00023125"/>
    </source>
</evidence>
<accession>A0A1H8LWR5</accession>
<dbReference type="GO" id="GO:0000976">
    <property type="term" value="F:transcription cis-regulatory region binding"/>
    <property type="evidence" value="ECO:0007669"/>
    <property type="project" value="TreeGrafter"/>
</dbReference>